<dbReference type="EMBL" id="CAICTM010000354">
    <property type="protein sequence ID" value="CAB9508657.1"/>
    <property type="molecule type" value="Genomic_DNA"/>
</dbReference>
<organism evidence="2 3">
    <name type="scientific">Seminavis robusta</name>
    <dbReference type="NCBI Taxonomy" id="568900"/>
    <lineage>
        <taxon>Eukaryota</taxon>
        <taxon>Sar</taxon>
        <taxon>Stramenopiles</taxon>
        <taxon>Ochrophyta</taxon>
        <taxon>Bacillariophyta</taxon>
        <taxon>Bacillariophyceae</taxon>
        <taxon>Bacillariophycidae</taxon>
        <taxon>Naviculales</taxon>
        <taxon>Naviculaceae</taxon>
        <taxon>Seminavis</taxon>
    </lineage>
</organism>
<comment type="caution">
    <text evidence="2">The sequence shown here is derived from an EMBL/GenBank/DDBJ whole genome shotgun (WGS) entry which is preliminary data.</text>
</comment>
<sequence>MEAEEQEEQGTLSDPGVEAEVARFQAVVVGQESIPNLRLSNILRKLLGKENVHRYLEIKHLLEFLADHYSVASSDSNLRMVGIFYDIFSLEPLTSATDTIGYIRTQYPEVVFCLYLCSFEEDRFWGDLPFTWRTRLQHYYTLYKEQEQVPLEPSVREILYDVIHEAMTNARGYQTTISKAGNVKTLVRTDLTAESGNSVGKKGPLFISYSRRDWEDFVLPLINQLHDKKYRVWVDQNLLVGGDDWMDKIGEALDHCKALILVMSPDSLSSKYVKMEYRYFFNHDKLIIPILHRPVDRIPPELGCVQHVDFCRNASLPNNGFAESCKKLFKVLEEQLVESVSQGA</sequence>
<evidence type="ECO:0000313" key="2">
    <source>
        <dbReference type="EMBL" id="CAB9508657.1"/>
    </source>
</evidence>
<proteinExistence type="predicted"/>
<protein>
    <submittedName>
        <fullName evidence="2">MTH538 TIR-like domain (DUF1863)</fullName>
    </submittedName>
</protein>
<evidence type="ECO:0000313" key="3">
    <source>
        <dbReference type="Proteomes" id="UP001153069"/>
    </source>
</evidence>
<dbReference type="AlphaFoldDB" id="A0A9N8DU06"/>
<dbReference type="Gene3D" id="3.40.50.10140">
    <property type="entry name" value="Toll/interleukin-1 receptor homology (TIR) domain"/>
    <property type="match status" value="1"/>
</dbReference>
<feature type="domain" description="TIR" evidence="1">
    <location>
        <begin position="201"/>
        <end position="332"/>
    </location>
</feature>
<dbReference type="Proteomes" id="UP001153069">
    <property type="component" value="Unassembled WGS sequence"/>
</dbReference>
<keyword evidence="3" id="KW-1185">Reference proteome</keyword>
<dbReference type="InterPro" id="IPR035897">
    <property type="entry name" value="Toll_tir_struct_dom_sf"/>
</dbReference>
<dbReference type="SUPFAM" id="SSF52200">
    <property type="entry name" value="Toll/Interleukin receptor TIR domain"/>
    <property type="match status" value="1"/>
</dbReference>
<dbReference type="Pfam" id="PF13676">
    <property type="entry name" value="TIR_2"/>
    <property type="match status" value="1"/>
</dbReference>
<gene>
    <name evidence="2" type="ORF">SEMRO_355_G125090.1</name>
</gene>
<dbReference type="GO" id="GO:0007165">
    <property type="term" value="P:signal transduction"/>
    <property type="evidence" value="ECO:0007669"/>
    <property type="project" value="InterPro"/>
</dbReference>
<dbReference type="InterPro" id="IPR000157">
    <property type="entry name" value="TIR_dom"/>
</dbReference>
<evidence type="ECO:0000259" key="1">
    <source>
        <dbReference type="PROSITE" id="PS50104"/>
    </source>
</evidence>
<accession>A0A9N8DU06</accession>
<name>A0A9N8DU06_9STRA</name>
<dbReference type="OrthoDB" id="194358at2759"/>
<dbReference type="PROSITE" id="PS50104">
    <property type="entry name" value="TIR"/>
    <property type="match status" value="1"/>
</dbReference>
<dbReference type="SMART" id="SM00255">
    <property type="entry name" value="TIR"/>
    <property type="match status" value="1"/>
</dbReference>
<reference evidence="2" key="1">
    <citation type="submission" date="2020-06" db="EMBL/GenBank/DDBJ databases">
        <authorList>
            <consortium name="Plant Systems Biology data submission"/>
        </authorList>
    </citation>
    <scope>NUCLEOTIDE SEQUENCE</scope>
    <source>
        <strain evidence="2">D6</strain>
    </source>
</reference>